<protein>
    <submittedName>
        <fullName evidence="1">Uncharacterized protein</fullName>
    </submittedName>
</protein>
<dbReference type="KEGG" id="dmm:dnm_021420"/>
<name>A0A975BJ80_9BACT</name>
<dbReference type="Proteomes" id="UP000663722">
    <property type="component" value="Chromosome"/>
</dbReference>
<organism evidence="1 2">
    <name type="scientific">Desulfonema magnum</name>
    <dbReference type="NCBI Taxonomy" id="45655"/>
    <lineage>
        <taxon>Bacteria</taxon>
        <taxon>Pseudomonadati</taxon>
        <taxon>Thermodesulfobacteriota</taxon>
        <taxon>Desulfobacteria</taxon>
        <taxon>Desulfobacterales</taxon>
        <taxon>Desulfococcaceae</taxon>
        <taxon>Desulfonema</taxon>
    </lineage>
</organism>
<proteinExistence type="predicted"/>
<dbReference type="AlphaFoldDB" id="A0A975BJ80"/>
<evidence type="ECO:0000313" key="1">
    <source>
        <dbReference type="EMBL" id="QTA86124.1"/>
    </source>
</evidence>
<accession>A0A975BJ80</accession>
<keyword evidence="2" id="KW-1185">Reference proteome</keyword>
<evidence type="ECO:0000313" key="2">
    <source>
        <dbReference type="Proteomes" id="UP000663722"/>
    </source>
</evidence>
<reference evidence="1" key="1">
    <citation type="journal article" date="2021" name="Microb. Physiol.">
        <title>Proteogenomic Insights into the Physiology of Marine, Sulfate-Reducing, Filamentous Desulfonema limicola and Desulfonema magnum.</title>
        <authorList>
            <person name="Schnaars V."/>
            <person name="Wohlbrand L."/>
            <person name="Scheve S."/>
            <person name="Hinrichs C."/>
            <person name="Reinhardt R."/>
            <person name="Rabus R."/>
        </authorList>
    </citation>
    <scope>NUCLEOTIDE SEQUENCE</scope>
    <source>
        <strain evidence="1">4be13</strain>
    </source>
</reference>
<sequence>MEKPDHTLRPIRVLISKRLRLLAPEYLNANFLFFINLKPGNC</sequence>
<gene>
    <name evidence="1" type="ORF">dnm_021420</name>
</gene>
<dbReference type="EMBL" id="CP061800">
    <property type="protein sequence ID" value="QTA86124.1"/>
    <property type="molecule type" value="Genomic_DNA"/>
</dbReference>